<feature type="chain" id="PRO_5017651750" description="SMP-30/Gluconolactonase/LRE-like region domain-containing protein" evidence="1">
    <location>
        <begin position="17"/>
        <end position="355"/>
    </location>
</feature>
<reference evidence="2 3" key="1">
    <citation type="submission" date="2018-05" db="EMBL/GenBank/DDBJ databases">
        <title>Draft genome sequence of Scytalidium lignicola DSM 105466, a ubiquitous saprotrophic fungus.</title>
        <authorList>
            <person name="Buettner E."/>
            <person name="Gebauer A.M."/>
            <person name="Hofrichter M."/>
            <person name="Liers C."/>
            <person name="Kellner H."/>
        </authorList>
    </citation>
    <scope>NUCLEOTIDE SEQUENCE [LARGE SCALE GENOMIC DNA]</scope>
    <source>
        <strain evidence="2 3">DSM 105466</strain>
    </source>
</reference>
<dbReference type="AlphaFoldDB" id="A0A3E2HNU6"/>
<keyword evidence="1" id="KW-0732">Signal</keyword>
<evidence type="ECO:0000256" key="1">
    <source>
        <dbReference type="SAM" id="SignalP"/>
    </source>
</evidence>
<dbReference type="InterPro" id="IPR011042">
    <property type="entry name" value="6-blade_b-propeller_TolB-like"/>
</dbReference>
<dbReference type="Gene3D" id="2.120.10.30">
    <property type="entry name" value="TolB, C-terminal domain"/>
    <property type="match status" value="1"/>
</dbReference>
<evidence type="ECO:0008006" key="4">
    <source>
        <dbReference type="Google" id="ProtNLM"/>
    </source>
</evidence>
<protein>
    <recommendedName>
        <fullName evidence="4">SMP-30/Gluconolactonase/LRE-like region domain-containing protein</fullName>
    </recommendedName>
</protein>
<evidence type="ECO:0000313" key="3">
    <source>
        <dbReference type="Proteomes" id="UP000258309"/>
    </source>
</evidence>
<dbReference type="OMA" id="PNINQAG"/>
<dbReference type="EMBL" id="NCSJ02000017">
    <property type="protein sequence ID" value="RFU34741.1"/>
    <property type="molecule type" value="Genomic_DNA"/>
</dbReference>
<dbReference type="Proteomes" id="UP000258309">
    <property type="component" value="Unassembled WGS sequence"/>
</dbReference>
<proteinExistence type="predicted"/>
<dbReference type="OrthoDB" id="9977941at2759"/>
<dbReference type="STRING" id="5539.A0A3E2HNU6"/>
<feature type="non-terminal residue" evidence="2">
    <location>
        <position position="1"/>
    </location>
</feature>
<sequence length="355" mass="37731">MWFTTILLFAPFLTLATPVQNADDSAILDCAIRTVFEFPNDTYVENLAVRSNGEILLSPLNVPSLYMIDPSRGGQPTIVYSFPEALGLAGISEYEPDVFAVITGNFSFATGDTGVGSWTVWSVDLNGVKLGGNNQLLDSPKIYKISTIAEAHFLNGISLLSEDKGSLLVGDIAAGDIWRLDVKTGVSEVVIQNNLTAIYPAPPFPLAGVDGLHVRDNILYFTNIGLSTFFKVPIYPDGTPSGPFTTVAHTLAPIDEYDDFTFDRNGNAFLVTGAGNSVEIILAGGKRQKIFIGNVNSTAIAEPTSAAFGRHPSDNNVLYVTTAGGLATPVDGHIIIGGQLVAITTPFSGVINQLS</sequence>
<feature type="non-terminal residue" evidence="2">
    <location>
        <position position="355"/>
    </location>
</feature>
<dbReference type="PANTHER" id="PTHR42060:SF1">
    <property type="entry name" value="NHL REPEAT-CONTAINING PROTEIN"/>
    <property type="match status" value="1"/>
</dbReference>
<comment type="caution">
    <text evidence="2">The sequence shown here is derived from an EMBL/GenBank/DDBJ whole genome shotgun (WGS) entry which is preliminary data.</text>
</comment>
<keyword evidence="3" id="KW-1185">Reference proteome</keyword>
<dbReference type="SUPFAM" id="SSF63829">
    <property type="entry name" value="Calcium-dependent phosphotriesterase"/>
    <property type="match status" value="1"/>
</dbReference>
<evidence type="ECO:0000313" key="2">
    <source>
        <dbReference type="EMBL" id="RFU34741.1"/>
    </source>
</evidence>
<dbReference type="PANTHER" id="PTHR42060">
    <property type="entry name" value="NHL REPEAT-CONTAINING PROTEIN-RELATED"/>
    <property type="match status" value="1"/>
</dbReference>
<name>A0A3E2HNU6_SCYLI</name>
<organism evidence="2 3">
    <name type="scientific">Scytalidium lignicola</name>
    <name type="common">Hyphomycete</name>
    <dbReference type="NCBI Taxonomy" id="5539"/>
    <lineage>
        <taxon>Eukaryota</taxon>
        <taxon>Fungi</taxon>
        <taxon>Dikarya</taxon>
        <taxon>Ascomycota</taxon>
        <taxon>Pezizomycotina</taxon>
        <taxon>Leotiomycetes</taxon>
        <taxon>Leotiomycetes incertae sedis</taxon>
        <taxon>Scytalidium</taxon>
    </lineage>
</organism>
<dbReference type="InterPro" id="IPR052998">
    <property type="entry name" value="Hetero-Diels-Alderase-like"/>
</dbReference>
<gene>
    <name evidence="2" type="ORF">B7463_g1629</name>
</gene>
<feature type="signal peptide" evidence="1">
    <location>
        <begin position="1"/>
        <end position="16"/>
    </location>
</feature>
<accession>A0A3E2HNU6</accession>